<feature type="domain" description="DUS-like FMN-binding" evidence="13">
    <location>
        <begin position="5"/>
        <end position="266"/>
    </location>
</feature>
<dbReference type="InterPro" id="IPR013785">
    <property type="entry name" value="Aldolase_TIM"/>
</dbReference>
<keyword evidence="4 9" id="KW-0288">FMN</keyword>
<reference evidence="14 15" key="1">
    <citation type="submission" date="2006-02" db="EMBL/GenBank/DDBJ databases">
        <authorList>
            <person name="Pinhassi J."/>
            <person name="Pedros-Alio C."/>
            <person name="Ferriera S."/>
            <person name="Johnson J."/>
            <person name="Kravitz S."/>
            <person name="Halpern A."/>
            <person name="Remington K."/>
            <person name="Beeson K."/>
            <person name="Tran B."/>
            <person name="Rogers Y.-H."/>
            <person name="Friedman R."/>
            <person name="Venter J.C."/>
        </authorList>
    </citation>
    <scope>NUCLEOTIDE SEQUENCE [LARGE SCALE GENOMIC DNA]</scope>
    <source>
        <strain evidence="14 15">MED297</strain>
    </source>
</reference>
<keyword evidence="15" id="KW-1185">Reference proteome</keyword>
<evidence type="ECO:0000256" key="10">
    <source>
        <dbReference type="PIRNR" id="PIRNR006621"/>
    </source>
</evidence>
<dbReference type="InterPro" id="IPR042270">
    <property type="entry name" value="DusC_C"/>
</dbReference>
<comment type="catalytic activity">
    <reaction evidence="9">
        <text>5,6-dihydrouridine(16) in tRNA + NADP(+) = uridine(16) in tRNA + NADPH + H(+)</text>
        <dbReference type="Rhea" id="RHEA:53376"/>
        <dbReference type="Rhea" id="RHEA-COMP:13543"/>
        <dbReference type="Rhea" id="RHEA-COMP:13544"/>
        <dbReference type="ChEBI" id="CHEBI:15378"/>
        <dbReference type="ChEBI" id="CHEBI:57783"/>
        <dbReference type="ChEBI" id="CHEBI:58349"/>
        <dbReference type="ChEBI" id="CHEBI:65315"/>
        <dbReference type="ChEBI" id="CHEBI:74443"/>
    </reaction>
</comment>
<keyword evidence="8 9" id="KW-0560">Oxidoreductase</keyword>
<feature type="binding site" evidence="9">
    <location>
        <begin position="199"/>
        <end position="201"/>
    </location>
    <ligand>
        <name>FMN</name>
        <dbReference type="ChEBI" id="CHEBI:58210"/>
    </ligand>
</feature>
<keyword evidence="5 9" id="KW-0819">tRNA processing</keyword>
<dbReference type="RefSeq" id="WP_008042631.1">
    <property type="nucleotide sequence ID" value="NZ_CH724149.1"/>
</dbReference>
<comment type="function">
    <text evidence="9">Catalyzes the synthesis of 5,6-dihydrouridine (D), a modified base found in the D-loop of most tRNAs, via the reduction of the C5-C6 double bond in target uridines. Specifically modifies U16 in tRNAs.</text>
</comment>
<evidence type="ECO:0000256" key="3">
    <source>
        <dbReference type="ARBA" id="ARBA00022630"/>
    </source>
</evidence>
<evidence type="ECO:0000256" key="4">
    <source>
        <dbReference type="ARBA" id="ARBA00022643"/>
    </source>
</evidence>
<evidence type="ECO:0000256" key="8">
    <source>
        <dbReference type="ARBA" id="ARBA00023002"/>
    </source>
</evidence>
<evidence type="ECO:0000313" key="14">
    <source>
        <dbReference type="EMBL" id="EAR10261.1"/>
    </source>
</evidence>
<dbReference type="Pfam" id="PF01207">
    <property type="entry name" value="Dus"/>
    <property type="match status" value="1"/>
</dbReference>
<proteinExistence type="inferred from homology"/>
<comment type="cofactor">
    <cofactor evidence="1 9 10 12">
        <name>FMN</name>
        <dbReference type="ChEBI" id="CHEBI:58210"/>
    </cofactor>
</comment>
<evidence type="ECO:0000313" key="15">
    <source>
        <dbReference type="Proteomes" id="UP000005953"/>
    </source>
</evidence>
<comment type="caution">
    <text evidence="14">The sequence shown here is derived from an EMBL/GenBank/DDBJ whole genome shotgun (WGS) entry which is preliminary data.</text>
</comment>
<dbReference type="STRING" id="314283.MED297_13597"/>
<dbReference type="GO" id="GO:0102262">
    <property type="term" value="F:tRNA-dihydrouridine16 synthase activity"/>
    <property type="evidence" value="ECO:0007669"/>
    <property type="project" value="RHEA"/>
</dbReference>
<evidence type="ECO:0000256" key="9">
    <source>
        <dbReference type="HAMAP-Rule" id="MF_02043"/>
    </source>
</evidence>
<dbReference type="GO" id="GO:0010181">
    <property type="term" value="F:FMN binding"/>
    <property type="evidence" value="ECO:0007669"/>
    <property type="project" value="UniProtKB-UniRule"/>
</dbReference>
<accession>A4BCJ5</accession>
<feature type="active site" description="Proton donor" evidence="9 11">
    <location>
        <position position="98"/>
    </location>
</feature>
<evidence type="ECO:0000256" key="12">
    <source>
        <dbReference type="PIRSR" id="PIRSR006621-2"/>
    </source>
</evidence>
<keyword evidence="6 9" id="KW-0521">NADP</keyword>
<evidence type="ECO:0000256" key="6">
    <source>
        <dbReference type="ARBA" id="ARBA00022857"/>
    </source>
</evidence>
<dbReference type="InterPro" id="IPR018517">
    <property type="entry name" value="tRNA_hU_synthase_CS"/>
</dbReference>
<evidence type="ECO:0000256" key="2">
    <source>
        <dbReference type="ARBA" id="ARBA00022555"/>
    </source>
</evidence>
<protein>
    <recommendedName>
        <fullName evidence="9">tRNA-dihydrouridine(16) synthase</fullName>
        <ecNumber evidence="9">1.3.1.-</ecNumber>
    </recommendedName>
    <alternativeName>
        <fullName evidence="9">U16-specific dihydrouridine synthase</fullName>
        <shortName evidence="9">U16-specific Dus</shortName>
    </alternativeName>
    <alternativeName>
        <fullName evidence="9">tRNA-dihydrouridine synthase C</fullName>
    </alternativeName>
</protein>
<evidence type="ECO:0000259" key="13">
    <source>
        <dbReference type="Pfam" id="PF01207"/>
    </source>
</evidence>
<dbReference type="CDD" id="cd02801">
    <property type="entry name" value="DUS_like_FMN"/>
    <property type="match status" value="1"/>
</dbReference>
<dbReference type="HOGENOM" id="CLU_013299_0_4_6"/>
<keyword evidence="3 9" id="KW-0285">Flavoprotein</keyword>
<name>A4BCJ5_9GAMM</name>
<feature type="site" description="Interacts with tRNA" evidence="9">
    <location>
        <position position="176"/>
    </location>
</feature>
<dbReference type="PANTHER" id="PTHR45846">
    <property type="entry name" value="TRNA-DIHYDROURIDINE(47) SYNTHASE [NAD(P)(+)]-LIKE"/>
    <property type="match status" value="1"/>
</dbReference>
<evidence type="ECO:0000256" key="1">
    <source>
        <dbReference type="ARBA" id="ARBA00001917"/>
    </source>
</evidence>
<sequence>MSIYLAPMEGLADHYLRKLITQCGGYDLAVSEFVRVVDQLLPKRVFLEQVPELHQQGRTGAGTPVRVQLLGSHPQALAENALRAIELGSHGLDLNFGCPSKTVNASKGGAVLLTEPESIYAVVRSVRDALPGDQTLSAKMRLGFEDNSLMWECAHAIRDGGANEIIVHARTKQQGYTPPAYWHLPADFEARLGIPMIINGEIWTPADAGRAQHEANCSSIMLGRGAVRNPWLASEITGRHNQKSDWSQVHQLVVQFWQEVTQQMSPRYCAGRLKQWLNHLRLSFVEAERLFQRIRRLNTIDEINQVLPGFGDAN</sequence>
<evidence type="ECO:0000256" key="5">
    <source>
        <dbReference type="ARBA" id="ARBA00022694"/>
    </source>
</evidence>
<dbReference type="Proteomes" id="UP000005953">
    <property type="component" value="Unassembled WGS sequence"/>
</dbReference>
<dbReference type="EMBL" id="AAOE01000005">
    <property type="protein sequence ID" value="EAR10261.1"/>
    <property type="molecule type" value="Genomic_DNA"/>
</dbReference>
<dbReference type="Gene3D" id="3.20.20.70">
    <property type="entry name" value="Aldolase class I"/>
    <property type="match status" value="1"/>
</dbReference>
<keyword evidence="2 9" id="KW-0820">tRNA-binding</keyword>
<feature type="binding site" evidence="12">
    <location>
        <position position="168"/>
    </location>
    <ligand>
        <name>FMN</name>
        <dbReference type="ChEBI" id="CHEBI:58210"/>
    </ligand>
</feature>
<dbReference type="PROSITE" id="PS01136">
    <property type="entry name" value="UPF0034"/>
    <property type="match status" value="1"/>
</dbReference>
<evidence type="ECO:0000256" key="11">
    <source>
        <dbReference type="PIRSR" id="PIRSR006621-1"/>
    </source>
</evidence>
<feature type="site" description="Interacts with tRNA; defines subfamily-specific binding signature" evidence="9">
    <location>
        <position position="274"/>
    </location>
</feature>
<dbReference type="OrthoDB" id="5289281at2"/>
<feature type="site" description="Interacts with tRNA; defines subfamily-specific binding signature" evidence="9">
    <location>
        <position position="295"/>
    </location>
</feature>
<dbReference type="EC" id="1.3.1.-" evidence="9"/>
<feature type="site" description="Interacts with tRNA; defines subfamily-specific binding signature" evidence="9">
    <location>
        <position position="272"/>
    </location>
</feature>
<feature type="site" description="Interacts with tRNA; defines subfamily-specific binding signature" evidence="9">
    <location>
        <position position="35"/>
    </location>
</feature>
<comment type="similarity">
    <text evidence="10">Belongs to the dus family.</text>
</comment>
<feature type="site" description="Interacts with tRNA" evidence="9">
    <location>
        <position position="95"/>
    </location>
</feature>
<dbReference type="InterPro" id="IPR035587">
    <property type="entry name" value="DUS-like_FMN-bd"/>
</dbReference>
<dbReference type="GO" id="GO:0050660">
    <property type="term" value="F:flavin adenine dinucleotide binding"/>
    <property type="evidence" value="ECO:0007669"/>
    <property type="project" value="InterPro"/>
</dbReference>
<dbReference type="InterPro" id="IPR001269">
    <property type="entry name" value="DUS_fam"/>
</dbReference>
<comment type="caution">
    <text evidence="9">Lacks conserved residue(s) required for the propagation of feature annotation.</text>
</comment>
<gene>
    <name evidence="9" type="primary">dusC</name>
    <name evidence="14" type="ORF">MED297_13597</name>
</gene>
<keyword evidence="7 9" id="KW-0694">RNA-binding</keyword>
<feature type="binding site" evidence="9 12">
    <location>
        <begin position="223"/>
        <end position="224"/>
    </location>
    <ligand>
        <name>FMN</name>
        <dbReference type="ChEBI" id="CHEBI:58210"/>
    </ligand>
</feature>
<comment type="similarity">
    <text evidence="9">Belongs to the Dus family. DusC subfamily.</text>
</comment>
<feature type="binding site" evidence="9 12">
    <location>
        <position position="139"/>
    </location>
    <ligand>
        <name>FMN</name>
        <dbReference type="ChEBI" id="CHEBI:58210"/>
    </ligand>
</feature>
<dbReference type="GO" id="GO:0000049">
    <property type="term" value="F:tRNA binding"/>
    <property type="evidence" value="ECO:0007669"/>
    <property type="project" value="UniProtKB-UniRule"/>
</dbReference>
<dbReference type="PANTHER" id="PTHR45846:SF1">
    <property type="entry name" value="TRNA-DIHYDROURIDINE(47) SYNTHASE [NAD(P)(+)]-LIKE"/>
    <property type="match status" value="1"/>
</dbReference>
<dbReference type="SUPFAM" id="SSF51395">
    <property type="entry name" value="FMN-linked oxidoreductases"/>
    <property type="match status" value="1"/>
</dbReference>
<evidence type="ECO:0000256" key="7">
    <source>
        <dbReference type="ARBA" id="ARBA00022884"/>
    </source>
</evidence>
<feature type="binding site" evidence="9 12">
    <location>
        <position position="68"/>
    </location>
    <ligand>
        <name>FMN</name>
        <dbReference type="ChEBI" id="CHEBI:58210"/>
    </ligand>
</feature>
<comment type="catalytic activity">
    <reaction evidence="9">
        <text>5,6-dihydrouridine(16) in tRNA + NAD(+) = uridine(16) in tRNA + NADH + H(+)</text>
        <dbReference type="Rhea" id="RHEA:53380"/>
        <dbReference type="Rhea" id="RHEA-COMP:13543"/>
        <dbReference type="Rhea" id="RHEA-COMP:13544"/>
        <dbReference type="ChEBI" id="CHEBI:15378"/>
        <dbReference type="ChEBI" id="CHEBI:57540"/>
        <dbReference type="ChEBI" id="CHEBI:57945"/>
        <dbReference type="ChEBI" id="CHEBI:65315"/>
        <dbReference type="ChEBI" id="CHEBI:74443"/>
    </reaction>
</comment>
<dbReference type="Gene3D" id="1.20.225.30">
    <property type="entry name" value="Dihydrouridine synthase, C-terminal recognition domain"/>
    <property type="match status" value="1"/>
</dbReference>
<dbReference type="AlphaFoldDB" id="A4BCJ5"/>
<dbReference type="PIRSF" id="PIRSF006621">
    <property type="entry name" value="Dus"/>
    <property type="match status" value="1"/>
</dbReference>
<dbReference type="HAMAP" id="MF_02043">
    <property type="entry name" value="DusC_subfam"/>
    <property type="match status" value="1"/>
</dbReference>
<dbReference type="InterPro" id="IPR032886">
    <property type="entry name" value="DusC"/>
</dbReference>
<organism evidence="14 15">
    <name type="scientific">Reinekea blandensis MED297</name>
    <dbReference type="NCBI Taxonomy" id="314283"/>
    <lineage>
        <taxon>Bacteria</taxon>
        <taxon>Pseudomonadati</taxon>
        <taxon>Pseudomonadota</taxon>
        <taxon>Gammaproteobacteria</taxon>
        <taxon>Oceanospirillales</taxon>
        <taxon>Saccharospirillaceae</taxon>
        <taxon>Reinekea</taxon>
    </lineage>
</organism>
<keyword evidence="12" id="KW-0547">Nucleotide-binding</keyword>